<dbReference type="Pfam" id="PF13289">
    <property type="entry name" value="SIR2_2"/>
    <property type="match status" value="1"/>
</dbReference>
<protein>
    <submittedName>
        <fullName evidence="1">Uncharacterized protein</fullName>
    </submittedName>
</protein>
<dbReference type="InterPro" id="IPR029035">
    <property type="entry name" value="DHS-like_NAD/FAD-binding_dom"/>
</dbReference>
<dbReference type="Proteomes" id="UP000295497">
    <property type="component" value="Chromosome"/>
</dbReference>
<dbReference type="EMBL" id="CP012672">
    <property type="protein sequence ID" value="AUX30512.1"/>
    <property type="molecule type" value="Genomic_DNA"/>
</dbReference>
<gene>
    <name evidence="1" type="ORF">SOCE836_026180</name>
</gene>
<dbReference type="SUPFAM" id="SSF52467">
    <property type="entry name" value="DHS-like NAD/FAD-binding domain"/>
    <property type="match status" value="1"/>
</dbReference>
<reference evidence="1 2" key="1">
    <citation type="submission" date="2015-09" db="EMBL/GenBank/DDBJ databases">
        <title>Sorangium comparison.</title>
        <authorList>
            <person name="Zaburannyi N."/>
            <person name="Bunk B."/>
            <person name="Overmann J."/>
            <person name="Mueller R."/>
        </authorList>
    </citation>
    <scope>NUCLEOTIDE SEQUENCE [LARGE SCALE GENOMIC DNA]</scope>
    <source>
        <strain evidence="1 2">So ce836</strain>
    </source>
</reference>
<organism evidence="1 2">
    <name type="scientific">Sorangium cellulosum</name>
    <name type="common">Polyangium cellulosum</name>
    <dbReference type="NCBI Taxonomy" id="56"/>
    <lineage>
        <taxon>Bacteria</taxon>
        <taxon>Pseudomonadati</taxon>
        <taxon>Myxococcota</taxon>
        <taxon>Polyangia</taxon>
        <taxon>Polyangiales</taxon>
        <taxon>Polyangiaceae</taxon>
        <taxon>Sorangium</taxon>
    </lineage>
</organism>
<name>A0A4V0NFQ7_SORCE</name>
<proteinExistence type="predicted"/>
<evidence type="ECO:0000313" key="1">
    <source>
        <dbReference type="EMBL" id="AUX30512.1"/>
    </source>
</evidence>
<accession>A0A4V0NFQ7</accession>
<dbReference type="RefSeq" id="WP_129574491.1">
    <property type="nucleotide sequence ID" value="NZ_CP012672.1"/>
</dbReference>
<dbReference type="AlphaFoldDB" id="A0A4V0NFQ7"/>
<sequence>MGALPLSPQDPVLAELRESFAAGGVVLFVGPGIPVAAGLPSRKQLVGRVVEYAKARGAKIGDLSEVEELASRNHFVDALSAAKHLLGDSGFCAFVEGQIDDRGVDVPEVARLINCLSPWARAIVTTNIDHVLERALMGQWPVVYTVTGDLLQRSKYILKLHGTLWDHSTWVLTRGDYNRVAYEDHKFRDVFAAMLRAQLVLFVGYDLADDEFNLLLMRVRAFADSQPAKHFALVASDAVGPYQRRQLESAGVRLMPYPNPDGRHQNLTCLLAWLHGCLVADSRGLVAGSAGAPELRGSNLIGFGVDAQRIAIERPDLWEIRLLSKVIDDEFRALFEKRSDMRFGFAEGPPLRLEGIDVLQWIQDQYDTARRIPANISVLFGTAFEEAMGPPGVPGDPEKIAYVAKRVAGEYRKVIEWDVQWRRLSNQPELSRIVALSRSAANRLAACFESWSEELRSAVQRMVARELPVGSTVKIVLTLDLPEGWEGEMTREMSKLRRVMLRRSR</sequence>
<evidence type="ECO:0000313" key="2">
    <source>
        <dbReference type="Proteomes" id="UP000295497"/>
    </source>
</evidence>